<dbReference type="NCBIfam" id="TIGR00472">
    <property type="entry name" value="pheT_bact"/>
    <property type="match status" value="1"/>
</dbReference>
<evidence type="ECO:0000256" key="8">
    <source>
        <dbReference type="ARBA" id="ARBA00022840"/>
    </source>
</evidence>
<dbReference type="GO" id="GO:0003723">
    <property type="term" value="F:RNA binding"/>
    <property type="evidence" value="ECO:0007669"/>
    <property type="project" value="InterPro"/>
</dbReference>
<dbReference type="AlphaFoldDB" id="A0A517MNX1"/>
<keyword evidence="8 13" id="KW-0067">ATP-binding</keyword>
<evidence type="ECO:0000256" key="3">
    <source>
        <dbReference type="ARBA" id="ARBA00011209"/>
    </source>
</evidence>
<dbReference type="PROSITE" id="PS51447">
    <property type="entry name" value="FDX_ACB"/>
    <property type="match status" value="1"/>
</dbReference>
<evidence type="ECO:0000259" key="15">
    <source>
        <dbReference type="PROSITE" id="PS51483"/>
    </source>
</evidence>
<dbReference type="GO" id="GO:0006432">
    <property type="term" value="P:phenylalanyl-tRNA aminoacylation"/>
    <property type="evidence" value="ECO:0007669"/>
    <property type="project" value="UniProtKB-UniRule"/>
</dbReference>
<dbReference type="Gene3D" id="3.30.56.10">
    <property type="match status" value="2"/>
</dbReference>
<evidence type="ECO:0000256" key="1">
    <source>
        <dbReference type="ARBA" id="ARBA00004496"/>
    </source>
</evidence>
<dbReference type="HAMAP" id="MF_00283">
    <property type="entry name" value="Phe_tRNA_synth_beta1"/>
    <property type="match status" value="1"/>
</dbReference>
<feature type="binding site" evidence="13">
    <location>
        <position position="353"/>
    </location>
    <ligand>
        <name>Mg(2+)</name>
        <dbReference type="ChEBI" id="CHEBI:18420"/>
        <note>shared with alpha subunit</note>
    </ligand>
</feature>
<dbReference type="Pfam" id="PF17759">
    <property type="entry name" value="tRNA_synthFbeta"/>
    <property type="match status" value="1"/>
</dbReference>
<feature type="binding site" evidence="13">
    <location>
        <position position="363"/>
    </location>
    <ligand>
        <name>Mg(2+)</name>
        <dbReference type="ChEBI" id="CHEBI:18420"/>
        <note>shared with alpha subunit</note>
    </ligand>
</feature>
<dbReference type="InterPro" id="IPR004532">
    <property type="entry name" value="Phe-tRNA-ligase_IIc_bsu_bact"/>
</dbReference>
<comment type="similarity">
    <text evidence="2 13">Belongs to the phenylalanyl-tRNA synthetase beta subunit family. Type 1 subfamily.</text>
</comment>
<proteinExistence type="inferred from homology"/>
<dbReference type="PANTHER" id="PTHR10947">
    <property type="entry name" value="PHENYLALANYL-TRNA SYNTHETASE BETA CHAIN AND LEUCINE-RICH REPEAT-CONTAINING PROTEIN 47"/>
    <property type="match status" value="1"/>
</dbReference>
<dbReference type="Gene3D" id="3.30.70.380">
    <property type="entry name" value="Ferrodoxin-fold anticodon-binding domain"/>
    <property type="match status" value="1"/>
</dbReference>
<dbReference type="SUPFAM" id="SSF54991">
    <property type="entry name" value="Anticodon-binding domain of PheRS"/>
    <property type="match status" value="1"/>
</dbReference>
<dbReference type="GO" id="GO:0005524">
    <property type="term" value="F:ATP binding"/>
    <property type="evidence" value="ECO:0007669"/>
    <property type="project" value="UniProtKB-UniRule"/>
</dbReference>
<keyword evidence="5 13" id="KW-0436">Ligase</keyword>
<accession>A0A517MNX1</accession>
<dbReference type="Pfam" id="PF03483">
    <property type="entry name" value="B3_4"/>
    <property type="match status" value="1"/>
</dbReference>
<evidence type="ECO:0000256" key="10">
    <source>
        <dbReference type="ARBA" id="ARBA00022917"/>
    </source>
</evidence>
<feature type="binding site" evidence="13">
    <location>
        <position position="359"/>
    </location>
    <ligand>
        <name>Mg(2+)</name>
        <dbReference type="ChEBI" id="CHEBI:18420"/>
        <note>shared with alpha subunit</note>
    </ligand>
</feature>
<dbReference type="SUPFAM" id="SSF56037">
    <property type="entry name" value="PheT/TilS domain"/>
    <property type="match status" value="1"/>
</dbReference>
<dbReference type="InterPro" id="IPR045864">
    <property type="entry name" value="aa-tRNA-synth_II/BPL/LPL"/>
</dbReference>
<evidence type="ECO:0000256" key="11">
    <source>
        <dbReference type="ARBA" id="ARBA00023146"/>
    </source>
</evidence>
<dbReference type="InterPro" id="IPR041616">
    <property type="entry name" value="PheRS_beta_core"/>
</dbReference>
<dbReference type="InterPro" id="IPR005146">
    <property type="entry name" value="B3/B4_tRNA-bd"/>
</dbReference>
<evidence type="ECO:0000259" key="14">
    <source>
        <dbReference type="PROSITE" id="PS51447"/>
    </source>
</evidence>
<gene>
    <name evidence="13 16" type="primary">pheT</name>
    <name evidence="16" type="ORF">FF011L_53940</name>
</gene>
<dbReference type="Pfam" id="PF03484">
    <property type="entry name" value="B5"/>
    <property type="match status" value="1"/>
</dbReference>
<dbReference type="SMART" id="SM00896">
    <property type="entry name" value="FDX-ACB"/>
    <property type="match status" value="1"/>
</dbReference>
<keyword evidence="4 13" id="KW-0963">Cytoplasm</keyword>
<name>A0A517MNX1_9BACT</name>
<evidence type="ECO:0000256" key="12">
    <source>
        <dbReference type="ARBA" id="ARBA00049255"/>
    </source>
</evidence>
<dbReference type="SUPFAM" id="SSF55681">
    <property type="entry name" value="Class II aaRS and biotin synthetases"/>
    <property type="match status" value="1"/>
</dbReference>
<keyword evidence="11 13" id="KW-0030">Aminoacyl-tRNA synthetase</keyword>
<dbReference type="SMART" id="SM00873">
    <property type="entry name" value="B3_4"/>
    <property type="match status" value="1"/>
</dbReference>
<feature type="domain" description="B5" evidence="15">
    <location>
        <begin position="299"/>
        <end position="375"/>
    </location>
</feature>
<dbReference type="RefSeq" id="WP_145354705.1">
    <property type="nucleotide sequence ID" value="NZ_CP036262.1"/>
</dbReference>
<organism evidence="16 17">
    <name type="scientific">Roseimaritima multifibrata</name>
    <dbReference type="NCBI Taxonomy" id="1930274"/>
    <lineage>
        <taxon>Bacteria</taxon>
        <taxon>Pseudomonadati</taxon>
        <taxon>Planctomycetota</taxon>
        <taxon>Planctomycetia</taxon>
        <taxon>Pirellulales</taxon>
        <taxon>Pirellulaceae</taxon>
        <taxon>Roseimaritima</taxon>
    </lineage>
</organism>
<dbReference type="EMBL" id="CP036262">
    <property type="protein sequence ID" value="QDS96582.1"/>
    <property type="molecule type" value="Genomic_DNA"/>
</dbReference>
<dbReference type="FunFam" id="3.30.56.10:FF:000002">
    <property type="entry name" value="Phenylalanine--tRNA ligase beta subunit"/>
    <property type="match status" value="1"/>
</dbReference>
<dbReference type="Proteomes" id="UP000320672">
    <property type="component" value="Chromosome"/>
</dbReference>
<evidence type="ECO:0000256" key="4">
    <source>
        <dbReference type="ARBA" id="ARBA00022490"/>
    </source>
</evidence>
<evidence type="ECO:0000256" key="9">
    <source>
        <dbReference type="ARBA" id="ARBA00022842"/>
    </source>
</evidence>
<dbReference type="Gene3D" id="3.30.930.10">
    <property type="entry name" value="Bira Bifunctional Protein, Domain 2"/>
    <property type="match status" value="1"/>
</dbReference>
<dbReference type="InterPro" id="IPR005147">
    <property type="entry name" value="tRNA_synthase_B5-dom"/>
</dbReference>
<dbReference type="InterPro" id="IPR045060">
    <property type="entry name" value="Phe-tRNA-ligase_IIc_bsu"/>
</dbReference>
<dbReference type="Gene3D" id="3.50.40.10">
    <property type="entry name" value="Phenylalanyl-trna Synthetase, Chain B, domain 3"/>
    <property type="match status" value="1"/>
</dbReference>
<reference evidence="16 17" key="1">
    <citation type="submission" date="2019-02" db="EMBL/GenBank/DDBJ databases">
        <title>Deep-cultivation of Planctomycetes and their phenomic and genomic characterization uncovers novel biology.</title>
        <authorList>
            <person name="Wiegand S."/>
            <person name="Jogler M."/>
            <person name="Boedeker C."/>
            <person name="Pinto D."/>
            <person name="Vollmers J."/>
            <person name="Rivas-Marin E."/>
            <person name="Kohn T."/>
            <person name="Peeters S.H."/>
            <person name="Heuer A."/>
            <person name="Rast P."/>
            <person name="Oberbeckmann S."/>
            <person name="Bunk B."/>
            <person name="Jeske O."/>
            <person name="Meyerdierks A."/>
            <person name="Storesund J.E."/>
            <person name="Kallscheuer N."/>
            <person name="Luecker S."/>
            <person name="Lage O.M."/>
            <person name="Pohl T."/>
            <person name="Merkel B.J."/>
            <person name="Hornburger P."/>
            <person name="Mueller R.-W."/>
            <person name="Bruemmer F."/>
            <person name="Labrenz M."/>
            <person name="Spormann A.M."/>
            <person name="Op den Camp H."/>
            <person name="Overmann J."/>
            <person name="Amann R."/>
            <person name="Jetten M.S.M."/>
            <person name="Mascher T."/>
            <person name="Medema M.H."/>
            <person name="Devos D.P."/>
            <person name="Kaster A.-K."/>
            <person name="Ovreas L."/>
            <person name="Rohde M."/>
            <person name="Galperin M.Y."/>
            <person name="Jogler C."/>
        </authorList>
    </citation>
    <scope>NUCLEOTIDE SEQUENCE [LARGE SCALE GENOMIC DNA]</scope>
    <source>
        <strain evidence="16 17">FF011L</strain>
    </source>
</reference>
<dbReference type="OrthoDB" id="9805455at2"/>
<dbReference type="InterPro" id="IPR020825">
    <property type="entry name" value="Phe-tRNA_synthase-like_B3/B4"/>
</dbReference>
<protein>
    <recommendedName>
        <fullName evidence="13">Phenylalanine--tRNA ligase beta subunit</fullName>
        <ecNumber evidence="13">6.1.1.20</ecNumber>
    </recommendedName>
    <alternativeName>
        <fullName evidence="13">Phenylalanyl-tRNA synthetase beta subunit</fullName>
        <shortName evidence="13">PheRS</shortName>
    </alternativeName>
</protein>
<dbReference type="InterPro" id="IPR005121">
    <property type="entry name" value="Fdx_antiC-bd"/>
</dbReference>
<dbReference type="GO" id="GO:0004826">
    <property type="term" value="F:phenylalanine-tRNA ligase activity"/>
    <property type="evidence" value="ECO:0007669"/>
    <property type="project" value="UniProtKB-UniRule"/>
</dbReference>
<keyword evidence="7 13" id="KW-0547">Nucleotide-binding</keyword>
<evidence type="ECO:0000256" key="6">
    <source>
        <dbReference type="ARBA" id="ARBA00022723"/>
    </source>
</evidence>
<comment type="cofactor">
    <cofactor evidence="13">
        <name>Mg(2+)</name>
        <dbReference type="ChEBI" id="CHEBI:18420"/>
    </cofactor>
    <text evidence="13">Binds 2 magnesium ions per tetramer.</text>
</comment>
<dbReference type="PROSITE" id="PS51483">
    <property type="entry name" value="B5"/>
    <property type="match status" value="1"/>
</dbReference>
<keyword evidence="17" id="KW-1185">Reference proteome</keyword>
<dbReference type="GO" id="GO:0009328">
    <property type="term" value="C:phenylalanine-tRNA ligase complex"/>
    <property type="evidence" value="ECO:0007669"/>
    <property type="project" value="TreeGrafter"/>
</dbReference>
<sequence>MLVSWKWLQRYVPLQMSHEELSQRLALSGLNHEGSTEIGEDIAIDLEVTSNRGDCLGHIGVAREVAVLYDLPLTTPEPSVLNDGPAIEDSLQVRNDFLEACPRYTARRIRGIKVGPSPDWLVEALQSVFWKRRRDGGLDEYQPINNVVDVTNFVMMECGQPLHAFDWAKIAGGEIRIRPAAAKETLEAIDHKSYELDPRVCVIADAEKPLAIAGVMGGAGSEVGTATTDVLIEAAIFTPLFVRRAARKLKLHSPSSFRFERRVDPLGVDWASRRCCELIVETAGGTVDSGVIDTASQIPDSPSVVLRLSQLKRVLGIEIPAAEVGRILSRLGCEAQRSDADQTIWVPPTWRHDLTREVDLVEEVARIHGYDKIPEDAPIPVAASAKRPFDVAAEQIRHVLTAAGISEAMTPSIVVDSLDDLLSPWTQRDALATQVAMLEGARRLRRSLIPSLLNSRSGNWAAASLHANLFELAHTYLPGKEATDLPDEQYTLAFVTGADFYQAKGIVETLLRRLGVQVQAEVSVESIAGMVENQSIRLQIAGETLGYVGLIDSAVQKSLKLPGAVVAAELSIPVLMAHCHLVPQFQSVSPYPTVSRDLNFVVNEQVRWSALRKVVRSAVGDELTDIRYQETYRNTDKDGAGKKRILLSVDLQRSDATLTGGEADQLVQSVIQTCEKELDAKLLDG</sequence>
<keyword evidence="10 13" id="KW-0648">Protein biosynthesis</keyword>
<dbReference type="KEGG" id="rml:FF011L_53940"/>
<dbReference type="Pfam" id="PF03147">
    <property type="entry name" value="FDX-ACB"/>
    <property type="match status" value="1"/>
</dbReference>
<comment type="subunit">
    <text evidence="3 13">Tetramer of two alpha and two beta subunits.</text>
</comment>
<dbReference type="PANTHER" id="PTHR10947:SF0">
    <property type="entry name" value="PHENYLALANINE--TRNA LIGASE BETA SUBUNIT"/>
    <property type="match status" value="1"/>
</dbReference>
<evidence type="ECO:0000313" key="17">
    <source>
        <dbReference type="Proteomes" id="UP000320672"/>
    </source>
</evidence>
<keyword evidence="6 13" id="KW-0479">Metal-binding</keyword>
<dbReference type="InterPro" id="IPR009061">
    <property type="entry name" value="DNA-bd_dom_put_sf"/>
</dbReference>
<evidence type="ECO:0000256" key="2">
    <source>
        <dbReference type="ARBA" id="ARBA00008653"/>
    </source>
</evidence>
<evidence type="ECO:0000256" key="13">
    <source>
        <dbReference type="HAMAP-Rule" id="MF_00283"/>
    </source>
</evidence>
<evidence type="ECO:0000313" key="16">
    <source>
        <dbReference type="EMBL" id="QDS96582.1"/>
    </source>
</evidence>
<keyword evidence="9 13" id="KW-0460">Magnesium</keyword>
<feature type="domain" description="FDX-ACB" evidence="14">
    <location>
        <begin position="589"/>
        <end position="683"/>
    </location>
</feature>
<feature type="binding site" evidence="13">
    <location>
        <position position="362"/>
    </location>
    <ligand>
        <name>Mg(2+)</name>
        <dbReference type="ChEBI" id="CHEBI:18420"/>
        <note>shared with alpha subunit</note>
    </ligand>
</feature>
<dbReference type="SMART" id="SM00874">
    <property type="entry name" value="B5"/>
    <property type="match status" value="1"/>
</dbReference>
<dbReference type="EC" id="6.1.1.20" evidence="13"/>
<comment type="catalytic activity">
    <reaction evidence="12 13">
        <text>tRNA(Phe) + L-phenylalanine + ATP = L-phenylalanyl-tRNA(Phe) + AMP + diphosphate + H(+)</text>
        <dbReference type="Rhea" id="RHEA:19413"/>
        <dbReference type="Rhea" id="RHEA-COMP:9668"/>
        <dbReference type="Rhea" id="RHEA-COMP:9699"/>
        <dbReference type="ChEBI" id="CHEBI:15378"/>
        <dbReference type="ChEBI" id="CHEBI:30616"/>
        <dbReference type="ChEBI" id="CHEBI:33019"/>
        <dbReference type="ChEBI" id="CHEBI:58095"/>
        <dbReference type="ChEBI" id="CHEBI:78442"/>
        <dbReference type="ChEBI" id="CHEBI:78531"/>
        <dbReference type="ChEBI" id="CHEBI:456215"/>
        <dbReference type="EC" id="6.1.1.20"/>
    </reaction>
</comment>
<evidence type="ECO:0000256" key="7">
    <source>
        <dbReference type="ARBA" id="ARBA00022741"/>
    </source>
</evidence>
<dbReference type="GO" id="GO:0000287">
    <property type="term" value="F:magnesium ion binding"/>
    <property type="evidence" value="ECO:0007669"/>
    <property type="project" value="UniProtKB-UniRule"/>
</dbReference>
<evidence type="ECO:0000256" key="5">
    <source>
        <dbReference type="ARBA" id="ARBA00022598"/>
    </source>
</evidence>
<dbReference type="SUPFAM" id="SSF46955">
    <property type="entry name" value="Putative DNA-binding domain"/>
    <property type="match status" value="2"/>
</dbReference>
<comment type="subcellular location">
    <subcellularLocation>
        <location evidence="1 13">Cytoplasm</location>
    </subcellularLocation>
</comment>
<dbReference type="InterPro" id="IPR036690">
    <property type="entry name" value="Fdx_antiC-bd_sf"/>
</dbReference>